<keyword evidence="2" id="KW-0012">Acyltransferase</keyword>
<evidence type="ECO:0000313" key="5">
    <source>
        <dbReference type="Proteomes" id="UP000316905"/>
    </source>
</evidence>
<accession>A0A562QE02</accession>
<dbReference type="Pfam" id="PF00583">
    <property type="entry name" value="Acetyltransf_1"/>
    <property type="match status" value="1"/>
</dbReference>
<dbReference type="CDD" id="cd04301">
    <property type="entry name" value="NAT_SF"/>
    <property type="match status" value="1"/>
</dbReference>
<reference evidence="4 5" key="1">
    <citation type="journal article" date="2015" name="Stand. Genomic Sci.">
        <title>Genomic Encyclopedia of Bacterial and Archaeal Type Strains, Phase III: the genomes of soil and plant-associated and newly described type strains.</title>
        <authorList>
            <person name="Whitman W.B."/>
            <person name="Woyke T."/>
            <person name="Klenk H.P."/>
            <person name="Zhou Y."/>
            <person name="Lilburn T.G."/>
            <person name="Beck B.J."/>
            <person name="De Vos P."/>
            <person name="Vandamme P."/>
            <person name="Eisen J.A."/>
            <person name="Garrity G."/>
            <person name="Hugenholtz P."/>
            <person name="Kyrpides N.C."/>
        </authorList>
    </citation>
    <scope>NUCLEOTIDE SEQUENCE [LARGE SCALE GENOMIC DNA]</scope>
    <source>
        <strain evidence="4 5">CGMCC 1.6858</strain>
    </source>
</reference>
<organism evidence="4 5">
    <name type="scientific">Pseudomonas duriflava</name>
    <dbReference type="NCBI Taxonomy" id="459528"/>
    <lineage>
        <taxon>Bacteria</taxon>
        <taxon>Pseudomonadati</taxon>
        <taxon>Pseudomonadota</taxon>
        <taxon>Gammaproteobacteria</taxon>
        <taxon>Pseudomonadales</taxon>
        <taxon>Pseudomonadaceae</taxon>
        <taxon>Pseudomonas</taxon>
    </lineage>
</organism>
<protein>
    <submittedName>
        <fullName evidence="4">Acetyltransferase (GNAT) family protein</fullName>
    </submittedName>
</protein>
<dbReference type="PANTHER" id="PTHR43877:SF2">
    <property type="entry name" value="AMINOALKYLPHOSPHONATE N-ACETYLTRANSFERASE-RELATED"/>
    <property type="match status" value="1"/>
</dbReference>
<dbReference type="PANTHER" id="PTHR43877">
    <property type="entry name" value="AMINOALKYLPHOSPHONATE N-ACETYLTRANSFERASE-RELATED-RELATED"/>
    <property type="match status" value="1"/>
</dbReference>
<gene>
    <name evidence="4" type="ORF">IQ22_01893</name>
</gene>
<dbReference type="Gene3D" id="3.40.630.30">
    <property type="match status" value="1"/>
</dbReference>
<evidence type="ECO:0000313" key="4">
    <source>
        <dbReference type="EMBL" id="TWI54982.1"/>
    </source>
</evidence>
<keyword evidence="1 4" id="KW-0808">Transferase</keyword>
<dbReference type="GO" id="GO:0016747">
    <property type="term" value="F:acyltransferase activity, transferring groups other than amino-acyl groups"/>
    <property type="evidence" value="ECO:0007669"/>
    <property type="project" value="InterPro"/>
</dbReference>
<sequence length="168" mass="18788">MGLVFKPPAHGDYKTLATWVSDAEACVRWAGPQLLYPFSIDELPALLKVPGESFCLTDDEDRLLAFGQYRRVPPHTIHLCRIIVAPEMRRQGLARQLCQRLIQRGVQMTGASKVTLRVYRDNVAAQAVYRQLGFVPVALPGEEQVIGMRLRLEQPLQPPSQGLDQTPG</sequence>
<proteinExistence type="predicted"/>
<dbReference type="EMBL" id="VLKY01000005">
    <property type="protein sequence ID" value="TWI54982.1"/>
    <property type="molecule type" value="Genomic_DNA"/>
</dbReference>
<dbReference type="Proteomes" id="UP000316905">
    <property type="component" value="Unassembled WGS sequence"/>
</dbReference>
<dbReference type="InterPro" id="IPR000182">
    <property type="entry name" value="GNAT_dom"/>
</dbReference>
<comment type="caution">
    <text evidence="4">The sequence shown here is derived from an EMBL/GenBank/DDBJ whole genome shotgun (WGS) entry which is preliminary data.</text>
</comment>
<dbReference type="InterPro" id="IPR016181">
    <property type="entry name" value="Acyl_CoA_acyltransferase"/>
</dbReference>
<keyword evidence="5" id="KW-1185">Reference proteome</keyword>
<evidence type="ECO:0000256" key="2">
    <source>
        <dbReference type="ARBA" id="ARBA00023315"/>
    </source>
</evidence>
<dbReference type="PROSITE" id="PS51186">
    <property type="entry name" value="GNAT"/>
    <property type="match status" value="1"/>
</dbReference>
<dbReference type="OrthoDB" id="326501at2"/>
<dbReference type="InterPro" id="IPR050832">
    <property type="entry name" value="Bact_Acetyltransf"/>
</dbReference>
<dbReference type="SUPFAM" id="SSF55729">
    <property type="entry name" value="Acyl-CoA N-acyltransferases (Nat)"/>
    <property type="match status" value="1"/>
</dbReference>
<evidence type="ECO:0000256" key="1">
    <source>
        <dbReference type="ARBA" id="ARBA00022679"/>
    </source>
</evidence>
<name>A0A562QE02_9PSED</name>
<dbReference type="RefSeq" id="WP_145140954.1">
    <property type="nucleotide sequence ID" value="NZ_VLKY01000005.1"/>
</dbReference>
<dbReference type="AlphaFoldDB" id="A0A562QE02"/>
<evidence type="ECO:0000259" key="3">
    <source>
        <dbReference type="PROSITE" id="PS51186"/>
    </source>
</evidence>
<feature type="domain" description="N-acetyltransferase" evidence="3">
    <location>
        <begin position="11"/>
        <end position="153"/>
    </location>
</feature>